<gene>
    <name evidence="1" type="ORF">UFOVP723_216</name>
</gene>
<evidence type="ECO:0000313" key="1">
    <source>
        <dbReference type="EMBL" id="CAB4160477.1"/>
    </source>
</evidence>
<accession>A0A6J5NNI4</accession>
<protein>
    <submittedName>
        <fullName evidence="1">Uncharacterized protein</fullName>
    </submittedName>
</protein>
<organism evidence="1">
    <name type="scientific">uncultured Caudovirales phage</name>
    <dbReference type="NCBI Taxonomy" id="2100421"/>
    <lineage>
        <taxon>Viruses</taxon>
        <taxon>Duplodnaviria</taxon>
        <taxon>Heunggongvirae</taxon>
        <taxon>Uroviricota</taxon>
        <taxon>Caudoviricetes</taxon>
        <taxon>Peduoviridae</taxon>
        <taxon>Maltschvirus</taxon>
        <taxon>Maltschvirus maltsch</taxon>
    </lineage>
</organism>
<dbReference type="EMBL" id="LR796697">
    <property type="protein sequence ID" value="CAB4160477.1"/>
    <property type="molecule type" value="Genomic_DNA"/>
</dbReference>
<sequence length="204" mass="23695">MSRLKLKYSKSEITNNLYTFGDEWMTSNKQEYKGLYHRYTLTNEAYTGAEWNESTSQKLFTLIKEPELVATYNQIKKQTIKQFNKILPIQINITPQDAMNGYIYRYFLKKSNESIYIEIDVTQFNSYQRSLDTNLYIAGACKWYIAGPKETQLSPVIIPGVVELNTLAIQELQKKLPGISQKLTNPLEFYTDTDFVVPRDINLG</sequence>
<reference evidence="1" key="1">
    <citation type="submission" date="2020-04" db="EMBL/GenBank/DDBJ databases">
        <authorList>
            <person name="Chiriac C."/>
            <person name="Salcher M."/>
            <person name="Ghai R."/>
            <person name="Kavagutti S V."/>
        </authorList>
    </citation>
    <scope>NUCLEOTIDE SEQUENCE</scope>
</reference>
<proteinExistence type="predicted"/>
<name>A0A6J5NNI4_9CAUD</name>